<gene>
    <name evidence="2" type="ORF">B0H16DRAFT_761270</name>
</gene>
<organism evidence="2 3">
    <name type="scientific">Mycena metata</name>
    <dbReference type="NCBI Taxonomy" id="1033252"/>
    <lineage>
        <taxon>Eukaryota</taxon>
        <taxon>Fungi</taxon>
        <taxon>Dikarya</taxon>
        <taxon>Basidiomycota</taxon>
        <taxon>Agaricomycotina</taxon>
        <taxon>Agaricomycetes</taxon>
        <taxon>Agaricomycetidae</taxon>
        <taxon>Agaricales</taxon>
        <taxon>Marasmiineae</taxon>
        <taxon>Mycenaceae</taxon>
        <taxon>Mycena</taxon>
    </lineage>
</organism>
<comment type="caution">
    <text evidence="2">The sequence shown here is derived from an EMBL/GenBank/DDBJ whole genome shotgun (WGS) entry which is preliminary data.</text>
</comment>
<proteinExistence type="predicted"/>
<feature type="signal peptide" evidence="1">
    <location>
        <begin position="1"/>
        <end position="15"/>
    </location>
</feature>
<keyword evidence="3" id="KW-1185">Reference proteome</keyword>
<reference evidence="2" key="1">
    <citation type="submission" date="2023-03" db="EMBL/GenBank/DDBJ databases">
        <title>Massive genome expansion in bonnet fungi (Mycena s.s.) driven by repeated elements and novel gene families across ecological guilds.</title>
        <authorList>
            <consortium name="Lawrence Berkeley National Laboratory"/>
            <person name="Harder C.B."/>
            <person name="Miyauchi S."/>
            <person name="Viragh M."/>
            <person name="Kuo A."/>
            <person name="Thoen E."/>
            <person name="Andreopoulos B."/>
            <person name="Lu D."/>
            <person name="Skrede I."/>
            <person name="Drula E."/>
            <person name="Henrissat B."/>
            <person name="Morin E."/>
            <person name="Kohler A."/>
            <person name="Barry K."/>
            <person name="LaButti K."/>
            <person name="Morin E."/>
            <person name="Salamov A."/>
            <person name="Lipzen A."/>
            <person name="Mereny Z."/>
            <person name="Hegedus B."/>
            <person name="Baldrian P."/>
            <person name="Stursova M."/>
            <person name="Weitz H."/>
            <person name="Taylor A."/>
            <person name="Grigoriev I.V."/>
            <person name="Nagy L.G."/>
            <person name="Martin F."/>
            <person name="Kauserud H."/>
        </authorList>
    </citation>
    <scope>NUCLEOTIDE SEQUENCE</scope>
    <source>
        <strain evidence="2">CBHHK182m</strain>
    </source>
</reference>
<evidence type="ECO:0008006" key="4">
    <source>
        <dbReference type="Google" id="ProtNLM"/>
    </source>
</evidence>
<dbReference type="EMBL" id="JARKIB010000054">
    <property type="protein sequence ID" value="KAJ7753707.1"/>
    <property type="molecule type" value="Genomic_DNA"/>
</dbReference>
<dbReference type="AlphaFoldDB" id="A0AAD7NC90"/>
<accession>A0AAD7NC90</accession>
<sequence>MLLSLLALWTATNLALYGLSAPDNHIPAALRTWRSNVAPTLKKQITGYVNMSLVFRAFNASTIPSNSQDTIFASASEEISTTPSPSVPLSHYLLQTQVRGQVATGGSCGRMCAVHGSFRAPIRVPILGLLATRATSPARSVG</sequence>
<keyword evidence="1" id="KW-0732">Signal</keyword>
<name>A0AAD7NC90_9AGAR</name>
<evidence type="ECO:0000256" key="1">
    <source>
        <dbReference type="SAM" id="SignalP"/>
    </source>
</evidence>
<dbReference type="Proteomes" id="UP001215598">
    <property type="component" value="Unassembled WGS sequence"/>
</dbReference>
<feature type="chain" id="PRO_5042201378" description="Secreted protein" evidence="1">
    <location>
        <begin position="16"/>
        <end position="142"/>
    </location>
</feature>
<protein>
    <recommendedName>
        <fullName evidence="4">Secreted protein</fullName>
    </recommendedName>
</protein>
<evidence type="ECO:0000313" key="3">
    <source>
        <dbReference type="Proteomes" id="UP001215598"/>
    </source>
</evidence>
<evidence type="ECO:0000313" key="2">
    <source>
        <dbReference type="EMBL" id="KAJ7753707.1"/>
    </source>
</evidence>